<gene>
    <name evidence="4" type="ORF">HQM25_12270</name>
</gene>
<dbReference type="Gene3D" id="3.30.70.1060">
    <property type="entry name" value="Dimeric alpha+beta barrel"/>
    <property type="match status" value="1"/>
</dbReference>
<sequence length="146" mass="15660">MLVVAGDGEPAEPGDESDPERWVTEMDARGARLFGDVLQGPHAATFVRTRADEVLLGDGPFAEAKEWIAGFDLLEVADLAEAIEVASSHPMARGGTLELRPLWAFDVHQDHVARAAREAPEHDRRTEIPAAAALAMLARAAASDAR</sequence>
<reference evidence="4 5" key="1">
    <citation type="submission" date="2020-05" db="EMBL/GenBank/DDBJ databases">
        <title>Strain PA2F3 complete genome.</title>
        <authorList>
            <person name="Kim Y.-S."/>
            <person name="Kim S.-J."/>
            <person name="Jung H.-k."/>
            <person name="Kim S.-E."/>
            <person name="Kim K.-H."/>
        </authorList>
    </citation>
    <scope>NUCLEOTIDE SEQUENCE [LARGE SCALE GENOMIC DNA]</scope>
    <source>
        <strain evidence="4 5">PA2F3</strain>
    </source>
</reference>
<accession>A0A7D4PWC3</accession>
<comment type="similarity">
    <text evidence="1">Belongs to the YciI family.</text>
</comment>
<dbReference type="InterPro" id="IPR005545">
    <property type="entry name" value="YCII"/>
</dbReference>
<dbReference type="AlphaFoldDB" id="A0A7D4PWC3"/>
<dbReference type="Proteomes" id="UP000502498">
    <property type="component" value="Chromosome"/>
</dbReference>
<evidence type="ECO:0000313" key="5">
    <source>
        <dbReference type="Proteomes" id="UP000502498"/>
    </source>
</evidence>
<proteinExistence type="inferred from homology"/>
<dbReference type="EMBL" id="CP054038">
    <property type="protein sequence ID" value="QKJ21233.1"/>
    <property type="molecule type" value="Genomic_DNA"/>
</dbReference>
<evidence type="ECO:0000313" key="4">
    <source>
        <dbReference type="EMBL" id="QKJ21233.1"/>
    </source>
</evidence>
<organism evidence="4 5">
    <name type="scientific">Microbacterium hominis</name>
    <dbReference type="NCBI Taxonomy" id="162426"/>
    <lineage>
        <taxon>Bacteria</taxon>
        <taxon>Bacillati</taxon>
        <taxon>Actinomycetota</taxon>
        <taxon>Actinomycetes</taxon>
        <taxon>Micrococcales</taxon>
        <taxon>Microbacteriaceae</taxon>
        <taxon>Microbacterium</taxon>
    </lineage>
</organism>
<evidence type="ECO:0000256" key="2">
    <source>
        <dbReference type="SAM" id="MobiDB-lite"/>
    </source>
</evidence>
<name>A0A7D4PWC3_9MICO</name>
<dbReference type="SUPFAM" id="SSF54909">
    <property type="entry name" value="Dimeric alpha+beta barrel"/>
    <property type="match status" value="1"/>
</dbReference>
<dbReference type="PANTHER" id="PTHR35174">
    <property type="entry name" value="BLL7171 PROTEIN-RELATED"/>
    <property type="match status" value="1"/>
</dbReference>
<dbReference type="Pfam" id="PF03795">
    <property type="entry name" value="YCII"/>
    <property type="match status" value="1"/>
</dbReference>
<evidence type="ECO:0000259" key="3">
    <source>
        <dbReference type="Pfam" id="PF03795"/>
    </source>
</evidence>
<dbReference type="PANTHER" id="PTHR35174:SF3">
    <property type="entry name" value="BLL7171 PROTEIN"/>
    <property type="match status" value="1"/>
</dbReference>
<evidence type="ECO:0000256" key="1">
    <source>
        <dbReference type="ARBA" id="ARBA00007689"/>
    </source>
</evidence>
<protein>
    <recommendedName>
        <fullName evidence="3">YCII-related domain-containing protein</fullName>
    </recommendedName>
</protein>
<feature type="region of interest" description="Disordered" evidence="2">
    <location>
        <begin position="1"/>
        <end position="20"/>
    </location>
</feature>
<dbReference type="InterPro" id="IPR011008">
    <property type="entry name" value="Dimeric_a/b-barrel"/>
</dbReference>
<feature type="domain" description="YCII-related" evidence="3">
    <location>
        <begin position="55"/>
        <end position="105"/>
    </location>
</feature>
<feature type="compositionally biased region" description="Acidic residues" evidence="2">
    <location>
        <begin position="9"/>
        <end position="18"/>
    </location>
</feature>